<evidence type="ECO:0000313" key="1">
    <source>
        <dbReference type="EMBL" id="KOF66987.1"/>
    </source>
</evidence>
<accession>A0A0L8FQP7</accession>
<reference evidence="1" key="1">
    <citation type="submission" date="2015-07" db="EMBL/GenBank/DDBJ databases">
        <title>MeaNS - Measles Nucleotide Surveillance Program.</title>
        <authorList>
            <person name="Tran T."/>
            <person name="Druce J."/>
        </authorList>
    </citation>
    <scope>NUCLEOTIDE SEQUENCE</scope>
    <source>
        <strain evidence="1">UCB-OBI-ISO-001</strain>
        <tissue evidence="1">Gonad</tissue>
    </source>
</reference>
<name>A0A0L8FQP7_OCTBM</name>
<protein>
    <submittedName>
        <fullName evidence="1">Uncharacterized protein</fullName>
    </submittedName>
</protein>
<dbReference type="EMBL" id="KQ427511">
    <property type="protein sequence ID" value="KOF66987.1"/>
    <property type="molecule type" value="Genomic_DNA"/>
</dbReference>
<proteinExistence type="predicted"/>
<organism evidence="1">
    <name type="scientific">Octopus bimaculoides</name>
    <name type="common">California two-spotted octopus</name>
    <dbReference type="NCBI Taxonomy" id="37653"/>
    <lineage>
        <taxon>Eukaryota</taxon>
        <taxon>Metazoa</taxon>
        <taxon>Spiralia</taxon>
        <taxon>Lophotrochozoa</taxon>
        <taxon>Mollusca</taxon>
        <taxon>Cephalopoda</taxon>
        <taxon>Coleoidea</taxon>
        <taxon>Octopodiformes</taxon>
        <taxon>Octopoda</taxon>
        <taxon>Incirrata</taxon>
        <taxon>Octopodidae</taxon>
        <taxon>Octopus</taxon>
    </lineage>
</organism>
<sequence>MQLFKRFKTKWMEIDKNNYQTATDDPNIAEKISDAEEIIQFAQAQFDEQQPHDGYKELLELTLIFLSSTLKSGISFKAPGMAKLIYCIKIWMFKSQFKLTGIRTESCLLLFNCDIYQTVVPSIHTLVCRPHHSDLHFMQSLQLYKQKDDKIASVALNTFLRHLWYLSEELVALTFFDSAVSHETKKQNEACSAKTS</sequence>
<dbReference type="AlphaFoldDB" id="A0A0L8FQP7"/>
<gene>
    <name evidence="1" type="ORF">OCBIM_22010768mg</name>
</gene>